<dbReference type="EMBL" id="CAJVPY010018432">
    <property type="protein sequence ID" value="CAG8767049.1"/>
    <property type="molecule type" value="Genomic_DNA"/>
</dbReference>
<evidence type="ECO:0000256" key="2">
    <source>
        <dbReference type="SAM" id="Phobius"/>
    </source>
</evidence>
<reference evidence="3" key="1">
    <citation type="submission" date="2021-06" db="EMBL/GenBank/DDBJ databases">
        <authorList>
            <person name="Kallberg Y."/>
            <person name="Tangrot J."/>
            <person name="Rosling A."/>
        </authorList>
    </citation>
    <scope>NUCLEOTIDE SEQUENCE</scope>
    <source>
        <strain evidence="3">MA453B</strain>
    </source>
</reference>
<keyword evidence="2" id="KW-0472">Membrane</keyword>
<evidence type="ECO:0000313" key="4">
    <source>
        <dbReference type="Proteomes" id="UP000789405"/>
    </source>
</evidence>
<feature type="non-terminal residue" evidence="3">
    <location>
        <position position="263"/>
    </location>
</feature>
<evidence type="ECO:0000313" key="3">
    <source>
        <dbReference type="EMBL" id="CAG8767049.1"/>
    </source>
</evidence>
<dbReference type="Proteomes" id="UP000789405">
    <property type="component" value="Unassembled WGS sequence"/>
</dbReference>
<gene>
    <name evidence="3" type="ORF">DERYTH_LOCUS18329</name>
</gene>
<protein>
    <submittedName>
        <fullName evidence="3">3049_t:CDS:1</fullName>
    </submittedName>
</protein>
<proteinExistence type="predicted"/>
<keyword evidence="4" id="KW-1185">Reference proteome</keyword>
<evidence type="ECO:0000256" key="1">
    <source>
        <dbReference type="SAM" id="Coils"/>
    </source>
</evidence>
<keyword evidence="2" id="KW-1133">Transmembrane helix</keyword>
<dbReference type="AlphaFoldDB" id="A0A9N9JAP8"/>
<organism evidence="3 4">
    <name type="scientific">Dentiscutata erythropus</name>
    <dbReference type="NCBI Taxonomy" id="1348616"/>
    <lineage>
        <taxon>Eukaryota</taxon>
        <taxon>Fungi</taxon>
        <taxon>Fungi incertae sedis</taxon>
        <taxon>Mucoromycota</taxon>
        <taxon>Glomeromycotina</taxon>
        <taxon>Glomeromycetes</taxon>
        <taxon>Diversisporales</taxon>
        <taxon>Gigasporaceae</taxon>
        <taxon>Dentiscutata</taxon>
    </lineage>
</organism>
<name>A0A9N9JAP8_9GLOM</name>
<feature type="transmembrane region" description="Helical" evidence="2">
    <location>
        <begin position="239"/>
        <end position="260"/>
    </location>
</feature>
<feature type="coiled-coil region" evidence="1">
    <location>
        <begin position="167"/>
        <end position="218"/>
    </location>
</feature>
<dbReference type="OrthoDB" id="2434093at2759"/>
<keyword evidence="2" id="KW-0812">Transmembrane</keyword>
<keyword evidence="1" id="KW-0175">Coiled coil</keyword>
<sequence length="263" mass="30618">MRRARITFIYVDETYLFIKESRHSVAYPNPVDEIESVGRSIWLEPANYLQLFEDTSKKNKTPLVLNRTSRGVSSPGFYFGTLSAISTFGVGNFEGGVRTHDSYMIRNNVGELYHSHAEYKKKNIINGSKRKVHFNLAHAVREHTESLRERDKVIALEQEAMMYKFKRQEIQTQARELRRKIHKKNKEIRQKRHEVKYLRIIERELIEYLEKCESQSREEAQPVVQASSPLAFGANLYRVYVLCAALVSFLLVRVVSYGSIVVN</sequence>
<comment type="caution">
    <text evidence="3">The sequence shown here is derived from an EMBL/GenBank/DDBJ whole genome shotgun (WGS) entry which is preliminary data.</text>
</comment>
<accession>A0A9N9JAP8</accession>